<comment type="similarity">
    <text evidence="2">Belongs to the ERD2 family.</text>
</comment>
<keyword evidence="6" id="KW-0931">ER-Golgi transport</keyword>
<feature type="transmembrane region" description="Helical" evidence="11">
    <location>
        <begin position="194"/>
        <end position="215"/>
    </location>
</feature>
<keyword evidence="8 11" id="KW-1133">Transmembrane helix</keyword>
<evidence type="ECO:0000256" key="5">
    <source>
        <dbReference type="ARBA" id="ARBA00022824"/>
    </source>
</evidence>
<comment type="caution">
    <text evidence="12">The sequence shown here is derived from an EMBL/GenBank/DDBJ whole genome shotgun (WGS) entry which is preliminary data.</text>
</comment>
<organism evidence="12 13">
    <name type="scientific">Blepharisma stoltei</name>
    <dbReference type="NCBI Taxonomy" id="1481888"/>
    <lineage>
        <taxon>Eukaryota</taxon>
        <taxon>Sar</taxon>
        <taxon>Alveolata</taxon>
        <taxon>Ciliophora</taxon>
        <taxon>Postciliodesmatophora</taxon>
        <taxon>Heterotrichea</taxon>
        <taxon>Heterotrichida</taxon>
        <taxon>Blepharismidae</taxon>
        <taxon>Blepharisma</taxon>
    </lineage>
</organism>
<keyword evidence="3" id="KW-0813">Transport</keyword>
<accession>A0AAU9JRR0</accession>
<dbReference type="AlphaFoldDB" id="A0AAU9JRR0"/>
<feature type="transmembrane region" description="Helical" evidence="11">
    <location>
        <begin position="139"/>
        <end position="159"/>
    </location>
</feature>
<evidence type="ECO:0000256" key="7">
    <source>
        <dbReference type="ARBA" id="ARBA00022927"/>
    </source>
</evidence>
<comment type="subcellular location">
    <subcellularLocation>
        <location evidence="1">Endoplasmic reticulum membrane</location>
        <topology evidence="1">Multi-pass membrane protein</topology>
    </subcellularLocation>
</comment>
<keyword evidence="4 11" id="KW-0812">Transmembrane</keyword>
<evidence type="ECO:0000256" key="3">
    <source>
        <dbReference type="ARBA" id="ARBA00022448"/>
    </source>
</evidence>
<dbReference type="GO" id="GO:0016192">
    <property type="term" value="P:vesicle-mediated transport"/>
    <property type="evidence" value="ECO:0007669"/>
    <property type="project" value="UniProtKB-KW"/>
</dbReference>
<evidence type="ECO:0000256" key="2">
    <source>
        <dbReference type="ARBA" id="ARBA00010120"/>
    </source>
</evidence>
<dbReference type="Proteomes" id="UP001162131">
    <property type="component" value="Unassembled WGS sequence"/>
</dbReference>
<dbReference type="GO" id="GO:0046923">
    <property type="term" value="F:ER retention sequence binding"/>
    <property type="evidence" value="ECO:0007669"/>
    <property type="project" value="InterPro"/>
</dbReference>
<name>A0AAU9JRR0_9CILI</name>
<keyword evidence="13" id="KW-1185">Reference proteome</keyword>
<feature type="transmembrane region" description="Helical" evidence="11">
    <location>
        <begin position="81"/>
        <end position="98"/>
    </location>
</feature>
<keyword evidence="9 11" id="KW-0472">Membrane</keyword>
<dbReference type="EMBL" id="CAJZBQ010000044">
    <property type="protein sequence ID" value="CAG9327785.1"/>
    <property type="molecule type" value="Genomic_DNA"/>
</dbReference>
<evidence type="ECO:0000313" key="13">
    <source>
        <dbReference type="Proteomes" id="UP001162131"/>
    </source>
</evidence>
<feature type="transmembrane region" description="Helical" evidence="11">
    <location>
        <begin position="235"/>
        <end position="259"/>
    </location>
</feature>
<evidence type="ECO:0000256" key="6">
    <source>
        <dbReference type="ARBA" id="ARBA00022892"/>
    </source>
</evidence>
<evidence type="ECO:0000256" key="11">
    <source>
        <dbReference type="SAM" id="Phobius"/>
    </source>
</evidence>
<keyword evidence="5" id="KW-0256">Endoplasmic reticulum</keyword>
<evidence type="ECO:0000313" key="12">
    <source>
        <dbReference type="EMBL" id="CAG9327785.1"/>
    </source>
</evidence>
<dbReference type="GO" id="GO:0006621">
    <property type="term" value="P:protein retention in ER lumen"/>
    <property type="evidence" value="ECO:0007669"/>
    <property type="project" value="InterPro"/>
</dbReference>
<proteinExistence type="inferred from homology"/>
<reference evidence="12" key="1">
    <citation type="submission" date="2021-09" db="EMBL/GenBank/DDBJ databases">
        <authorList>
            <consortium name="AG Swart"/>
            <person name="Singh M."/>
            <person name="Singh A."/>
            <person name="Seah K."/>
            <person name="Emmerich C."/>
        </authorList>
    </citation>
    <scope>NUCLEOTIDE SEQUENCE</scope>
    <source>
        <strain evidence="12">ATCC30299</strain>
    </source>
</reference>
<evidence type="ECO:0000256" key="1">
    <source>
        <dbReference type="ARBA" id="ARBA00004477"/>
    </source>
</evidence>
<feature type="transmembrane region" description="Helical" evidence="11">
    <location>
        <begin position="165"/>
        <end position="182"/>
    </location>
</feature>
<dbReference type="Pfam" id="PF00810">
    <property type="entry name" value="ER_lumen_recept"/>
    <property type="match status" value="1"/>
</dbReference>
<evidence type="ECO:0000256" key="4">
    <source>
        <dbReference type="ARBA" id="ARBA00022692"/>
    </source>
</evidence>
<feature type="transmembrane region" description="Helical" evidence="11">
    <location>
        <begin position="47"/>
        <end position="69"/>
    </location>
</feature>
<dbReference type="GO" id="GO:0005789">
    <property type="term" value="C:endoplasmic reticulum membrane"/>
    <property type="evidence" value="ECO:0007669"/>
    <property type="project" value="UniProtKB-SubCell"/>
</dbReference>
<gene>
    <name evidence="12" type="ORF">BSTOLATCC_MIC44413</name>
</gene>
<keyword evidence="7" id="KW-0653">Protein transport</keyword>
<evidence type="ECO:0000256" key="9">
    <source>
        <dbReference type="ARBA" id="ARBA00023136"/>
    </source>
</evidence>
<feature type="transmembrane region" description="Helical" evidence="11">
    <location>
        <begin position="25"/>
        <end position="41"/>
    </location>
</feature>
<protein>
    <submittedName>
        <fullName evidence="12">Uncharacterized protein</fullName>
    </submittedName>
</protein>
<dbReference type="PANTHER" id="PTHR10585">
    <property type="entry name" value="ER LUMEN PROTEIN RETAINING RECEPTOR"/>
    <property type="match status" value="1"/>
</dbReference>
<dbReference type="InterPro" id="IPR000133">
    <property type="entry name" value="ER_ret_rcpt"/>
</dbReference>
<evidence type="ECO:0000256" key="8">
    <source>
        <dbReference type="ARBA" id="ARBA00022989"/>
    </source>
</evidence>
<evidence type="ECO:0000256" key="10">
    <source>
        <dbReference type="ARBA" id="ARBA00023170"/>
    </source>
</evidence>
<sequence>MWWENFQRILKNPRKFRNLTRRREIKYWLLVILILILIYLYTSNGDFSFFLTLCSTLQMISFIGICIQVTHNTDGLSFYSFLYYSIIYFSRLNSIIPFENYLPYDTSGDWFYQIVEIASFGQSLYITSKLFEVKESPIMILYSIPCIILSLFVHATLNRNFLTDWLWTLSMYMEAVALIPLIEKLKSTEAVENFSVHFVAARAASQIMSSIFWFKTYRELNKVFKSVKINLFPGLAGYFVLGSQIISCFFTANFFIYYVKSAAFGTPFILPFK</sequence>
<dbReference type="GO" id="GO:0015031">
    <property type="term" value="P:protein transport"/>
    <property type="evidence" value="ECO:0007669"/>
    <property type="project" value="UniProtKB-KW"/>
</dbReference>
<keyword evidence="10" id="KW-0675">Receptor</keyword>